<dbReference type="Proteomes" id="UP000003835">
    <property type="component" value="Unassembled WGS sequence"/>
</dbReference>
<organism evidence="2 3">
    <name type="scientific">Coleofasciculus chthonoplastes PCC 7420</name>
    <dbReference type="NCBI Taxonomy" id="118168"/>
    <lineage>
        <taxon>Bacteria</taxon>
        <taxon>Bacillati</taxon>
        <taxon>Cyanobacteriota</taxon>
        <taxon>Cyanophyceae</taxon>
        <taxon>Coleofasciculales</taxon>
        <taxon>Coleofasciculaceae</taxon>
        <taxon>Coleofasciculus</taxon>
    </lineage>
</organism>
<evidence type="ECO:0000259" key="1">
    <source>
        <dbReference type="Pfam" id="PF13559"/>
    </source>
</evidence>
<dbReference type="STRING" id="118168.MC7420_2019"/>
<dbReference type="AlphaFoldDB" id="B4VML2"/>
<evidence type="ECO:0000313" key="3">
    <source>
        <dbReference type="Proteomes" id="UP000003835"/>
    </source>
</evidence>
<dbReference type="EMBL" id="DS989845">
    <property type="protein sequence ID" value="EDX77016.1"/>
    <property type="molecule type" value="Genomic_DNA"/>
</dbReference>
<protein>
    <recommendedName>
        <fullName evidence="1">Protein-glutamine gamma-glutamyltransferase-like C-terminal domain-containing protein</fullName>
    </recommendedName>
</protein>
<proteinExistence type="predicted"/>
<sequence>MLQQLHDSGHVPQQPSRTDGEYLNLVQQFPQKKAYQRLLITHQQLCFSQTPASRSLFEECQQAYQQINQG</sequence>
<dbReference type="InterPro" id="IPR025403">
    <property type="entry name" value="TgpA-like_C"/>
</dbReference>
<dbReference type="eggNOG" id="ENOG50313K8">
    <property type="taxonomic scope" value="Bacteria"/>
</dbReference>
<accession>B4VML2</accession>
<gene>
    <name evidence="2" type="ORF">MC7420_2019</name>
</gene>
<reference evidence="2 3" key="1">
    <citation type="submission" date="2008-07" db="EMBL/GenBank/DDBJ databases">
        <authorList>
            <person name="Tandeau de Marsac N."/>
            <person name="Ferriera S."/>
            <person name="Johnson J."/>
            <person name="Kravitz S."/>
            <person name="Beeson K."/>
            <person name="Sutton G."/>
            <person name="Rogers Y.-H."/>
            <person name="Friedman R."/>
            <person name="Frazier M."/>
            <person name="Venter J.C."/>
        </authorList>
    </citation>
    <scope>NUCLEOTIDE SEQUENCE [LARGE SCALE GENOMIC DNA]</scope>
    <source>
        <strain evidence="2 3">PCC 7420</strain>
    </source>
</reference>
<feature type="domain" description="Protein-glutamine gamma-glutamyltransferase-like C-terminal" evidence="1">
    <location>
        <begin position="1"/>
        <end position="65"/>
    </location>
</feature>
<name>B4VML2_9CYAN</name>
<dbReference type="HOGENOM" id="CLU_2750826_0_0_3"/>
<evidence type="ECO:0000313" key="2">
    <source>
        <dbReference type="EMBL" id="EDX77016.1"/>
    </source>
</evidence>
<keyword evidence="3" id="KW-1185">Reference proteome</keyword>
<dbReference type="Pfam" id="PF13559">
    <property type="entry name" value="DUF4129"/>
    <property type="match status" value="1"/>
</dbReference>